<dbReference type="Proteomes" id="UP000248925">
    <property type="component" value="Unassembled WGS sequence"/>
</dbReference>
<sequence length="91" mass="9738">MKDDGPDGVTMIGLHPLVPHEGNIPLSELPALLSRREDRSRHLNVIPFPLEARRLPGAVPVAPLGVDTADGTNVVAFAPLPGKTSGRYRRA</sequence>
<evidence type="ECO:0000313" key="1">
    <source>
        <dbReference type="EMBL" id="PZM13980.1"/>
    </source>
</evidence>
<keyword evidence="2" id="KW-1185">Reference proteome</keyword>
<organism evidence="1 2">
    <name type="scientific">Rhizobium tubonense</name>
    <dbReference type="NCBI Taxonomy" id="484088"/>
    <lineage>
        <taxon>Bacteria</taxon>
        <taxon>Pseudomonadati</taxon>
        <taxon>Pseudomonadota</taxon>
        <taxon>Alphaproteobacteria</taxon>
        <taxon>Hyphomicrobiales</taxon>
        <taxon>Rhizobiaceae</taxon>
        <taxon>Rhizobium/Agrobacterium group</taxon>
        <taxon>Rhizobium</taxon>
    </lineage>
</organism>
<comment type="caution">
    <text evidence="1">The sequence shown here is derived from an EMBL/GenBank/DDBJ whole genome shotgun (WGS) entry which is preliminary data.</text>
</comment>
<protein>
    <submittedName>
        <fullName evidence="1">Uncharacterized protein</fullName>
    </submittedName>
</protein>
<dbReference type="AlphaFoldDB" id="A0A2W4EUP6"/>
<accession>A0A2W4EUP6</accession>
<gene>
    <name evidence="1" type="ORF">CPY51_14105</name>
</gene>
<proteinExistence type="predicted"/>
<evidence type="ECO:0000313" key="2">
    <source>
        <dbReference type="Proteomes" id="UP000248925"/>
    </source>
</evidence>
<dbReference type="RefSeq" id="WP_111160831.1">
    <property type="nucleotide sequence ID" value="NZ_PCDP01000035.1"/>
</dbReference>
<reference evidence="1 2" key="1">
    <citation type="journal article" date="2018" name="Sci. Rep.">
        <title>Rhizobium tumorigenes sp. nov., a novel plant tumorigenic bacterium isolated from cane gall tumors on thornless blackberry.</title>
        <authorList>
            <person name="Kuzmanovi N."/>
            <person name="Smalla K."/>
            <person name="Gronow S."/>
            <person name="PuBawska J."/>
        </authorList>
    </citation>
    <scope>NUCLEOTIDE SEQUENCE [LARGE SCALE GENOMIC DNA]</scope>
    <source>
        <strain evidence="1 2">CCBAU 85046</strain>
    </source>
</reference>
<dbReference type="OrthoDB" id="8289686at2"/>
<dbReference type="EMBL" id="PCDP01000035">
    <property type="protein sequence ID" value="PZM13980.1"/>
    <property type="molecule type" value="Genomic_DNA"/>
</dbReference>
<name>A0A2W4EUP6_9HYPH</name>